<name>A0A1Y2G2N8_9BASI</name>
<accession>A0A1Y2G2N8</accession>
<feature type="coiled-coil region" evidence="1">
    <location>
        <begin position="121"/>
        <end position="148"/>
    </location>
</feature>
<reference evidence="2 3" key="1">
    <citation type="submission" date="2016-07" db="EMBL/GenBank/DDBJ databases">
        <title>Pervasive Adenine N6-methylation of Active Genes in Fungi.</title>
        <authorList>
            <consortium name="DOE Joint Genome Institute"/>
            <person name="Mondo S.J."/>
            <person name="Dannebaum R.O."/>
            <person name="Kuo R.C."/>
            <person name="Labutti K."/>
            <person name="Haridas S."/>
            <person name="Kuo A."/>
            <person name="Salamov A."/>
            <person name="Ahrendt S.R."/>
            <person name="Lipzen A."/>
            <person name="Sullivan W."/>
            <person name="Andreopoulos W.B."/>
            <person name="Clum A."/>
            <person name="Lindquist E."/>
            <person name="Daum C."/>
            <person name="Ramamoorthy G.K."/>
            <person name="Gryganskyi A."/>
            <person name="Culley D."/>
            <person name="Magnuson J.K."/>
            <person name="James T.Y."/>
            <person name="O'Malley M.A."/>
            <person name="Stajich J.E."/>
            <person name="Spatafora J.W."/>
            <person name="Visel A."/>
            <person name="Grigoriev I.V."/>
        </authorList>
    </citation>
    <scope>NUCLEOTIDE SEQUENCE [LARGE SCALE GENOMIC DNA]</scope>
    <source>
        <strain evidence="2 3">62-1032</strain>
    </source>
</reference>
<dbReference type="InParanoid" id="A0A1Y2G2N8"/>
<sequence>MSPHLACFASTRCGDISYSSKNTTRKGGSYAITRSRSTQLAGASRSPSPLVTLVSLAAGKLSGARSNTSGALVDCLPPGPKFVLGQQGLCENSSQIRLWKLLYALTSNPAIASRVRILHVYAEHETDHEEIQKAAEQALDVCAEVEELRLSLDEERERPGWIEKAVMRYNRNLVSLSVRGDHEWKPKCLLAMLKLFPDLRTLVLDPPQDIASLPRLESSTATTAIDTMLLTPFLRSSQQSLISIRLTPFRYRQPLDFSPFVLLTRLSTNLSDWHLGENDMLVLFGSIGTVPFLRTLVLEVHDPSLELHCPYLRHFEPTRFLHLLPSTLRRLERAEYVPLSTSYLLSVLNDTTAFRFSPTSRFRATI</sequence>
<protein>
    <submittedName>
        <fullName evidence="2">Uncharacterized protein</fullName>
    </submittedName>
</protein>
<evidence type="ECO:0000313" key="2">
    <source>
        <dbReference type="EMBL" id="ORY90067.1"/>
    </source>
</evidence>
<evidence type="ECO:0000313" key="3">
    <source>
        <dbReference type="Proteomes" id="UP000193467"/>
    </source>
</evidence>
<keyword evidence="1" id="KW-0175">Coiled coil</keyword>
<dbReference type="AlphaFoldDB" id="A0A1Y2G2N8"/>
<dbReference type="EMBL" id="MCGR01000004">
    <property type="protein sequence ID" value="ORY90067.1"/>
    <property type="molecule type" value="Genomic_DNA"/>
</dbReference>
<comment type="caution">
    <text evidence="2">The sequence shown here is derived from an EMBL/GenBank/DDBJ whole genome shotgun (WGS) entry which is preliminary data.</text>
</comment>
<proteinExistence type="predicted"/>
<evidence type="ECO:0000256" key="1">
    <source>
        <dbReference type="SAM" id="Coils"/>
    </source>
</evidence>
<gene>
    <name evidence="2" type="ORF">BCR35DRAFT_328714</name>
</gene>
<keyword evidence="3" id="KW-1185">Reference proteome</keyword>
<dbReference type="Proteomes" id="UP000193467">
    <property type="component" value="Unassembled WGS sequence"/>
</dbReference>
<organism evidence="2 3">
    <name type="scientific">Leucosporidium creatinivorum</name>
    <dbReference type="NCBI Taxonomy" id="106004"/>
    <lineage>
        <taxon>Eukaryota</taxon>
        <taxon>Fungi</taxon>
        <taxon>Dikarya</taxon>
        <taxon>Basidiomycota</taxon>
        <taxon>Pucciniomycotina</taxon>
        <taxon>Microbotryomycetes</taxon>
        <taxon>Leucosporidiales</taxon>
        <taxon>Leucosporidium</taxon>
    </lineage>
</organism>